<sequence>MITAEQVTALTAQAAADAAYSPYDLENNLLPDWQLNEDSVPVYLGPEIATRGVGLYGQTPAGLTLTGYLKPGTLSLITSPEMTWTVLNTPAVWTGQQGVNSLLDYLNNPILQNLAQIEIMQGAFQGLLDAGILIGNESARYQATFVQPAARYGVDAVVSWVQGTAGSELTEKIKIAARQGQYAIDFVEVYASLLNAGVDSPGFVNTVDRVELDQALVEIIGNEKVPVVEYADIVPELPNFAIPIDSNEEGIFRFAPGKPKA</sequence>
<gene>
    <name evidence="1" type="ORF">UFOVP328_228</name>
</gene>
<dbReference type="EMBL" id="LR796341">
    <property type="protein sequence ID" value="CAB4138035.1"/>
    <property type="molecule type" value="Genomic_DNA"/>
</dbReference>
<evidence type="ECO:0000313" key="1">
    <source>
        <dbReference type="EMBL" id="CAB4138035.1"/>
    </source>
</evidence>
<protein>
    <submittedName>
        <fullName evidence="1">Uncharacterized protein</fullName>
    </submittedName>
</protein>
<name>A0A6J5LU97_9CAUD</name>
<accession>A0A6J5LU97</accession>
<proteinExistence type="predicted"/>
<reference evidence="1" key="1">
    <citation type="submission" date="2020-04" db="EMBL/GenBank/DDBJ databases">
        <authorList>
            <person name="Chiriac C."/>
            <person name="Salcher M."/>
            <person name="Ghai R."/>
            <person name="Kavagutti S V."/>
        </authorList>
    </citation>
    <scope>NUCLEOTIDE SEQUENCE</scope>
</reference>
<organism evidence="1">
    <name type="scientific">uncultured Caudovirales phage</name>
    <dbReference type="NCBI Taxonomy" id="2100421"/>
    <lineage>
        <taxon>Viruses</taxon>
        <taxon>Duplodnaviria</taxon>
        <taxon>Heunggongvirae</taxon>
        <taxon>Uroviricota</taxon>
        <taxon>Caudoviricetes</taxon>
        <taxon>Peduoviridae</taxon>
        <taxon>Maltschvirus</taxon>
        <taxon>Maltschvirus maltsch</taxon>
    </lineage>
</organism>